<evidence type="ECO:0000256" key="2">
    <source>
        <dbReference type="ARBA" id="ARBA00022692"/>
    </source>
</evidence>
<evidence type="ECO:0000256" key="3">
    <source>
        <dbReference type="ARBA" id="ARBA00022989"/>
    </source>
</evidence>
<dbReference type="PANTHER" id="PTHR33514">
    <property type="entry name" value="PROTEIN ABCI12, CHLOROPLASTIC"/>
    <property type="match status" value="1"/>
</dbReference>
<dbReference type="InterPro" id="IPR003339">
    <property type="entry name" value="ABC/ECF_trnsptr_transmembrane"/>
</dbReference>
<protein>
    <submittedName>
        <fullName evidence="6">Unannotated protein</fullName>
    </submittedName>
</protein>
<proteinExistence type="predicted"/>
<evidence type="ECO:0000256" key="5">
    <source>
        <dbReference type="SAM" id="Phobius"/>
    </source>
</evidence>
<reference evidence="6" key="1">
    <citation type="submission" date="2020-05" db="EMBL/GenBank/DDBJ databases">
        <authorList>
            <person name="Chiriac C."/>
            <person name="Salcher M."/>
            <person name="Ghai R."/>
            <person name="Kavagutti S V."/>
        </authorList>
    </citation>
    <scope>NUCLEOTIDE SEQUENCE</scope>
</reference>
<dbReference type="AlphaFoldDB" id="A0A6J6NA40"/>
<feature type="transmembrane region" description="Helical" evidence="5">
    <location>
        <begin position="15"/>
        <end position="48"/>
    </location>
</feature>
<dbReference type="Pfam" id="PF02361">
    <property type="entry name" value="CbiQ"/>
    <property type="match status" value="1"/>
</dbReference>
<gene>
    <name evidence="6" type="ORF">UFOPK2370_00365</name>
</gene>
<dbReference type="GO" id="GO:0005886">
    <property type="term" value="C:plasma membrane"/>
    <property type="evidence" value="ECO:0007669"/>
    <property type="project" value="TreeGrafter"/>
</dbReference>
<accession>A0A6J6NA40</accession>
<feature type="transmembrane region" description="Helical" evidence="5">
    <location>
        <begin position="99"/>
        <end position="116"/>
    </location>
</feature>
<feature type="transmembrane region" description="Helical" evidence="5">
    <location>
        <begin position="60"/>
        <end position="79"/>
    </location>
</feature>
<keyword evidence="3 5" id="KW-1133">Transmembrane helix</keyword>
<organism evidence="6">
    <name type="scientific">freshwater metagenome</name>
    <dbReference type="NCBI Taxonomy" id="449393"/>
    <lineage>
        <taxon>unclassified sequences</taxon>
        <taxon>metagenomes</taxon>
        <taxon>ecological metagenomes</taxon>
    </lineage>
</organism>
<sequence>MIQKLASKIHPSTWWVISLALAVIAGSATSIVQTLSVAALSVLLILVFRENAPWARSLKFYLILALAVVVIRVVFRIVFSFSQETDDILLELPRFELDFGLGAIGLLGNVSAPAMLGALLDGSRLAAIILAIAVANTLANPRKLLKSAPGALYEIATSVSVAINLAPQLIESFARVRRARGLRGKGRKSSTLNGLLIPVLEDTLDRSLLLAASMDARGFGRKSTQSKGELLLARVLGLQSLLAITMGVFVLLSGFSAPAAMTLLAIGAVTSVISVRLTSRRNSRTSIARTARTPIDFAVIAACSVLLIVHFAWAVMPV</sequence>
<keyword evidence="2 5" id="KW-0812">Transmembrane</keyword>
<feature type="transmembrane region" description="Helical" evidence="5">
    <location>
        <begin position="258"/>
        <end position="277"/>
    </location>
</feature>
<evidence type="ECO:0000256" key="4">
    <source>
        <dbReference type="ARBA" id="ARBA00023136"/>
    </source>
</evidence>
<name>A0A6J6NA40_9ZZZZ</name>
<feature type="transmembrane region" description="Helical" evidence="5">
    <location>
        <begin position="297"/>
        <end position="316"/>
    </location>
</feature>
<feature type="transmembrane region" description="Helical" evidence="5">
    <location>
        <begin position="231"/>
        <end position="252"/>
    </location>
</feature>
<dbReference type="PANTHER" id="PTHR33514:SF15">
    <property type="entry name" value="COBALT TRANSPORT PROTEIN"/>
    <property type="match status" value="1"/>
</dbReference>
<evidence type="ECO:0000256" key="1">
    <source>
        <dbReference type="ARBA" id="ARBA00004141"/>
    </source>
</evidence>
<evidence type="ECO:0000313" key="6">
    <source>
        <dbReference type="EMBL" id="CAB4681938.1"/>
    </source>
</evidence>
<comment type="subcellular location">
    <subcellularLocation>
        <location evidence="1">Membrane</location>
        <topology evidence="1">Multi-pass membrane protein</topology>
    </subcellularLocation>
</comment>
<keyword evidence="4 5" id="KW-0472">Membrane</keyword>
<dbReference type="EMBL" id="CAEZXK010000006">
    <property type="protein sequence ID" value="CAB4681938.1"/>
    <property type="molecule type" value="Genomic_DNA"/>
</dbReference>